<dbReference type="AlphaFoldDB" id="A0A8J5JVI6"/>
<accession>A0A8J5JVI6</accession>
<evidence type="ECO:0000313" key="2">
    <source>
        <dbReference type="Proteomes" id="UP000747542"/>
    </source>
</evidence>
<evidence type="ECO:0000313" key="1">
    <source>
        <dbReference type="EMBL" id="KAG7162445.1"/>
    </source>
</evidence>
<dbReference type="Proteomes" id="UP000747542">
    <property type="component" value="Unassembled WGS sequence"/>
</dbReference>
<protein>
    <submittedName>
        <fullName evidence="1">Uncharacterized protein</fullName>
    </submittedName>
</protein>
<sequence length="68" mass="7250">MINIDAADQAPGEQYLVEPLRPGWAAVVPARCCVTGSTSGDVFLRVANSTSTQELLHEREILGVLEPG</sequence>
<gene>
    <name evidence="1" type="ORF">Hamer_G007988</name>
</gene>
<keyword evidence="2" id="KW-1185">Reference proteome</keyword>
<dbReference type="EMBL" id="JAHLQT010027705">
    <property type="protein sequence ID" value="KAG7162445.1"/>
    <property type="molecule type" value="Genomic_DNA"/>
</dbReference>
<organism evidence="1 2">
    <name type="scientific">Homarus americanus</name>
    <name type="common">American lobster</name>
    <dbReference type="NCBI Taxonomy" id="6706"/>
    <lineage>
        <taxon>Eukaryota</taxon>
        <taxon>Metazoa</taxon>
        <taxon>Ecdysozoa</taxon>
        <taxon>Arthropoda</taxon>
        <taxon>Crustacea</taxon>
        <taxon>Multicrustacea</taxon>
        <taxon>Malacostraca</taxon>
        <taxon>Eumalacostraca</taxon>
        <taxon>Eucarida</taxon>
        <taxon>Decapoda</taxon>
        <taxon>Pleocyemata</taxon>
        <taxon>Astacidea</taxon>
        <taxon>Nephropoidea</taxon>
        <taxon>Nephropidae</taxon>
        <taxon>Homarus</taxon>
    </lineage>
</organism>
<reference evidence="1" key="1">
    <citation type="journal article" date="2021" name="Sci. Adv.">
        <title>The American lobster genome reveals insights on longevity, neural, and immune adaptations.</title>
        <authorList>
            <person name="Polinski J.M."/>
            <person name="Zimin A.V."/>
            <person name="Clark K.F."/>
            <person name="Kohn A.B."/>
            <person name="Sadowski N."/>
            <person name="Timp W."/>
            <person name="Ptitsyn A."/>
            <person name="Khanna P."/>
            <person name="Romanova D.Y."/>
            <person name="Williams P."/>
            <person name="Greenwood S.J."/>
            <person name="Moroz L.L."/>
            <person name="Walt D.R."/>
            <person name="Bodnar A.G."/>
        </authorList>
    </citation>
    <scope>NUCLEOTIDE SEQUENCE</scope>
    <source>
        <strain evidence="1">GMGI-L3</strain>
    </source>
</reference>
<comment type="caution">
    <text evidence="1">The sequence shown here is derived from an EMBL/GenBank/DDBJ whole genome shotgun (WGS) entry which is preliminary data.</text>
</comment>
<name>A0A8J5JVI6_HOMAM</name>
<proteinExistence type="predicted"/>